<dbReference type="Gene3D" id="3.30.70.1290">
    <property type="entry name" value="Transposase IS200-like"/>
    <property type="match status" value="1"/>
</dbReference>
<feature type="domain" description="Transposase IS200-like" evidence="2">
    <location>
        <begin position="9"/>
        <end position="124"/>
    </location>
</feature>
<dbReference type="PANTHER" id="PTHR34322">
    <property type="entry name" value="TRANSPOSASE, Y1_TNP DOMAIN-CONTAINING"/>
    <property type="match status" value="1"/>
</dbReference>
<reference evidence="3 4" key="1">
    <citation type="submission" date="2018-05" db="EMBL/GenBank/DDBJ databases">
        <title>Genomic Encyclopedia of Type Strains, Phase IV (KMG-IV): sequencing the most valuable type-strain genomes for metagenomic binning, comparative biology and taxonomic classification.</title>
        <authorList>
            <person name="Goeker M."/>
        </authorList>
    </citation>
    <scope>NUCLEOTIDE SEQUENCE [LARGE SCALE GENOMIC DNA]</scope>
    <source>
        <strain evidence="3 4">DSM 566</strain>
    </source>
</reference>
<feature type="region of interest" description="Disordered" evidence="1">
    <location>
        <begin position="209"/>
        <end position="236"/>
    </location>
</feature>
<dbReference type="PANTHER" id="PTHR34322:SF2">
    <property type="entry name" value="TRANSPOSASE IS200-LIKE DOMAIN-CONTAINING PROTEIN"/>
    <property type="match status" value="1"/>
</dbReference>
<keyword evidence="4" id="KW-1185">Reference proteome</keyword>
<dbReference type="SUPFAM" id="SSF143422">
    <property type="entry name" value="Transposase IS200-like"/>
    <property type="match status" value="1"/>
</dbReference>
<dbReference type="GO" id="GO:0006313">
    <property type="term" value="P:DNA transposition"/>
    <property type="evidence" value="ECO:0007669"/>
    <property type="project" value="InterPro"/>
</dbReference>
<dbReference type="InterPro" id="IPR036515">
    <property type="entry name" value="Transposase_17_sf"/>
</dbReference>
<dbReference type="RefSeq" id="WP_110400272.1">
    <property type="nucleotide sequence ID" value="NZ_QJJS01000005.1"/>
</dbReference>
<evidence type="ECO:0000313" key="4">
    <source>
        <dbReference type="Proteomes" id="UP000247811"/>
    </source>
</evidence>
<evidence type="ECO:0000256" key="1">
    <source>
        <dbReference type="SAM" id="MobiDB-lite"/>
    </source>
</evidence>
<gene>
    <name evidence="3" type="ORF">C7444_105231</name>
</gene>
<comment type="caution">
    <text evidence="3">The sequence shown here is derived from an EMBL/GenBank/DDBJ whole genome shotgun (WGS) entry which is preliminary data.</text>
</comment>
<sequence length="236" mass="26311">MARLSRLVLPGLPHHVIQRGHNRQAIFLDDADRQAYLAALQDVAASLRVAVHAYVLMAEHVHLLLTPPDEAALGLLMQGLGRRYVAAFNRRHGRSGTIWEGRYRATVIEPEPYTLPCMRYIEQNPVRAGLCLHAADWPWSSAAHHVGRRRDALISEPMPFWAQGNTPFEREMAWQRLLDEPLPDVQVQQMTDSALKGWVLGSGPFLARVGTSTGRPVAPRPRGRPRHAPTRDGGAA</sequence>
<dbReference type="Pfam" id="PF01797">
    <property type="entry name" value="Y1_Tnp"/>
    <property type="match status" value="1"/>
</dbReference>
<accession>A0A318HCY1</accession>
<dbReference type="InterPro" id="IPR002686">
    <property type="entry name" value="Transposase_17"/>
</dbReference>
<name>A0A318HCY1_9BURK</name>
<dbReference type="GO" id="GO:0004803">
    <property type="term" value="F:transposase activity"/>
    <property type="evidence" value="ECO:0007669"/>
    <property type="project" value="InterPro"/>
</dbReference>
<dbReference type="EMBL" id="QJJS01000005">
    <property type="protein sequence ID" value="PXW97131.1"/>
    <property type="molecule type" value="Genomic_DNA"/>
</dbReference>
<proteinExistence type="predicted"/>
<dbReference type="SMART" id="SM01321">
    <property type="entry name" value="Y1_Tnp"/>
    <property type="match status" value="1"/>
</dbReference>
<evidence type="ECO:0000313" key="3">
    <source>
        <dbReference type="EMBL" id="PXW97131.1"/>
    </source>
</evidence>
<evidence type="ECO:0000259" key="2">
    <source>
        <dbReference type="SMART" id="SM01321"/>
    </source>
</evidence>
<dbReference type="AlphaFoldDB" id="A0A318HCY1"/>
<protein>
    <submittedName>
        <fullName evidence="3">Putative transposase</fullName>
    </submittedName>
</protein>
<dbReference type="OrthoDB" id="9814067at2"/>
<organism evidence="3 4">
    <name type="scientific">Sphaerotilus hippei</name>
    <dbReference type="NCBI Taxonomy" id="744406"/>
    <lineage>
        <taxon>Bacteria</taxon>
        <taxon>Pseudomonadati</taxon>
        <taxon>Pseudomonadota</taxon>
        <taxon>Betaproteobacteria</taxon>
        <taxon>Burkholderiales</taxon>
        <taxon>Sphaerotilaceae</taxon>
        <taxon>Sphaerotilus</taxon>
    </lineage>
</organism>
<dbReference type="Proteomes" id="UP000247811">
    <property type="component" value="Unassembled WGS sequence"/>
</dbReference>
<dbReference type="GO" id="GO:0003677">
    <property type="term" value="F:DNA binding"/>
    <property type="evidence" value="ECO:0007669"/>
    <property type="project" value="InterPro"/>
</dbReference>